<proteinExistence type="predicted"/>
<evidence type="ECO:0000313" key="2">
    <source>
        <dbReference type="Proteomes" id="UP001580346"/>
    </source>
</evidence>
<protein>
    <submittedName>
        <fullName evidence="1">DUF2785 domain-containing protein</fullName>
    </submittedName>
</protein>
<dbReference type="Pfam" id="PF10978">
    <property type="entry name" value="DUF2785"/>
    <property type="match status" value="1"/>
</dbReference>
<keyword evidence="2" id="KW-1185">Reference proteome</keyword>
<organism evidence="1 2">
    <name type="scientific">Paenibacillus enshidis</name>
    <dbReference type="NCBI Taxonomy" id="1458439"/>
    <lineage>
        <taxon>Bacteria</taxon>
        <taxon>Bacillati</taxon>
        <taxon>Bacillota</taxon>
        <taxon>Bacilli</taxon>
        <taxon>Bacillales</taxon>
        <taxon>Paenibacillaceae</taxon>
        <taxon>Paenibacillus</taxon>
    </lineage>
</organism>
<evidence type="ECO:0000313" key="1">
    <source>
        <dbReference type="EMBL" id="MFB5268847.1"/>
    </source>
</evidence>
<dbReference type="RefSeq" id="WP_375357140.1">
    <property type="nucleotide sequence ID" value="NZ_JBHHMI010000020.1"/>
</dbReference>
<reference evidence="1 2" key="1">
    <citation type="submission" date="2024-09" db="EMBL/GenBank/DDBJ databases">
        <title>Paenibacillus zeirhizospherea sp. nov., isolated from surface of the maize (Zea mays) roots in a horticulture field, Hungary.</title>
        <authorList>
            <person name="Marton D."/>
            <person name="Farkas M."/>
            <person name="Bedics A."/>
            <person name="Toth E."/>
            <person name="Tancsics A."/>
            <person name="Boka K."/>
            <person name="Maroti G."/>
            <person name="Kriszt B."/>
            <person name="Cserhati M."/>
        </authorList>
    </citation>
    <scope>NUCLEOTIDE SEQUENCE [LARGE SCALE GENOMIC DNA]</scope>
    <source>
        <strain evidence="1 2">KCTC 33519</strain>
    </source>
</reference>
<dbReference type="EMBL" id="JBHHMI010000020">
    <property type="protein sequence ID" value="MFB5268847.1"/>
    <property type="molecule type" value="Genomic_DNA"/>
</dbReference>
<dbReference type="InterPro" id="IPR021247">
    <property type="entry name" value="DUF2785"/>
</dbReference>
<gene>
    <name evidence="1" type="ORF">ACE41H_18965</name>
</gene>
<dbReference type="Proteomes" id="UP001580346">
    <property type="component" value="Unassembled WGS sequence"/>
</dbReference>
<accession>A0ABV5AX98</accession>
<comment type="caution">
    <text evidence="1">The sequence shown here is derived from an EMBL/GenBank/DDBJ whole genome shotgun (WGS) entry which is preliminary data.</text>
</comment>
<name>A0ABV5AX98_9BACL</name>
<sequence length="275" mass="31802">MEITNNVQILKETLINIKEQGGKRPDNKELYGLSMHMMNHIGSTDTVLRDELIYSLLSEWVLADLFSPDQLKELLHTAMDESHLFYRIGEKGTDSVFTRSFSVLIIPLILISDRKSSFLTQQDILKIYERLIDYCISEKDTRGYVAGKGWAHSVAHTADAFEDLVQSPYIEQKHLIQILEILQHKICSNDEIYLYEEDERIAAAVVRALDSKLLVIKEVEQWLLSFYAVPDFDRLPESAVLRMNVKHFLKTLYFRLLDHRELEGVASIIKKMING</sequence>